<evidence type="ECO:0000256" key="2">
    <source>
        <dbReference type="ARBA" id="ARBA00023125"/>
    </source>
</evidence>
<dbReference type="InterPro" id="IPR008920">
    <property type="entry name" value="TF_FadR/GntR_C"/>
</dbReference>
<dbReference type="PANTHER" id="PTHR43537:SF52">
    <property type="entry name" value="FATTY ACID METABOLISM REGULATOR PROTEIN"/>
    <property type="match status" value="1"/>
</dbReference>
<dbReference type="Pfam" id="PF07729">
    <property type="entry name" value="FCD"/>
    <property type="match status" value="1"/>
</dbReference>
<dbReference type="Gene3D" id="1.20.120.530">
    <property type="entry name" value="GntR ligand-binding domain-like"/>
    <property type="match status" value="1"/>
</dbReference>
<dbReference type="SUPFAM" id="SSF48008">
    <property type="entry name" value="GntR ligand-binding domain-like"/>
    <property type="match status" value="1"/>
</dbReference>
<keyword evidence="3" id="KW-0804">Transcription</keyword>
<evidence type="ECO:0000259" key="4">
    <source>
        <dbReference type="PROSITE" id="PS50949"/>
    </source>
</evidence>
<dbReference type="InterPro" id="IPR036390">
    <property type="entry name" value="WH_DNA-bd_sf"/>
</dbReference>
<dbReference type="CDD" id="cd07377">
    <property type="entry name" value="WHTH_GntR"/>
    <property type="match status" value="1"/>
</dbReference>
<feature type="domain" description="HTH gntR-type" evidence="4">
    <location>
        <begin position="4"/>
        <end position="71"/>
    </location>
</feature>
<dbReference type="PANTHER" id="PTHR43537">
    <property type="entry name" value="TRANSCRIPTIONAL REGULATOR, GNTR FAMILY"/>
    <property type="match status" value="1"/>
</dbReference>
<dbReference type="PROSITE" id="PS50949">
    <property type="entry name" value="HTH_GNTR"/>
    <property type="match status" value="1"/>
</dbReference>
<protein>
    <submittedName>
        <fullName evidence="5">GntR family transcriptional regulator</fullName>
    </submittedName>
</protein>
<dbReference type="InterPro" id="IPR011711">
    <property type="entry name" value="GntR_C"/>
</dbReference>
<dbReference type="Proteomes" id="UP001185927">
    <property type="component" value="Unassembled WGS sequence"/>
</dbReference>
<accession>A0ABU4C4X7</accession>
<keyword evidence="2" id="KW-0238">DNA-binding</keyword>
<evidence type="ECO:0000313" key="5">
    <source>
        <dbReference type="EMBL" id="MDV6271573.1"/>
    </source>
</evidence>
<dbReference type="InterPro" id="IPR000524">
    <property type="entry name" value="Tscrpt_reg_HTH_GntR"/>
</dbReference>
<dbReference type="SMART" id="SM00345">
    <property type="entry name" value="HTH_GNTR"/>
    <property type="match status" value="1"/>
</dbReference>
<dbReference type="EMBL" id="JAWLKB010000057">
    <property type="protein sequence ID" value="MDV6271573.1"/>
    <property type="molecule type" value="Genomic_DNA"/>
</dbReference>
<keyword evidence="6" id="KW-1185">Reference proteome</keyword>
<gene>
    <name evidence="5" type="ORF">R3Q16_33805</name>
</gene>
<dbReference type="Pfam" id="PF00392">
    <property type="entry name" value="GntR"/>
    <property type="match status" value="1"/>
</dbReference>
<proteinExistence type="predicted"/>
<comment type="caution">
    <text evidence="5">The sequence shown here is derived from an EMBL/GenBank/DDBJ whole genome shotgun (WGS) entry which is preliminary data.</text>
</comment>
<dbReference type="Gene3D" id="1.10.10.10">
    <property type="entry name" value="Winged helix-like DNA-binding domain superfamily/Winged helix DNA-binding domain"/>
    <property type="match status" value="1"/>
</dbReference>
<sequence length="219" mass="24148">MSTDVAADRIYAELRRRIISTELRPGSLLHIRDIANEFGTSPTPVRDALQVLDRDGLVEVSPRARTRVKPVTLKSLVDVLDIREATGPMCCRLVVQYATDADIDSLEEVVEQVYDGADHVQSILSASHDFHCRVALLSGNARLHQITELCLQDLERSLRVCGAEPHRAGETSLVEHRALLAAFRARDADLAMAIELEHIQTSRTAILALAVESGAFFNS</sequence>
<dbReference type="InterPro" id="IPR036388">
    <property type="entry name" value="WH-like_DNA-bd_sf"/>
</dbReference>
<name>A0ABU4C4X7_RHOGO</name>
<evidence type="ECO:0000256" key="3">
    <source>
        <dbReference type="ARBA" id="ARBA00023163"/>
    </source>
</evidence>
<evidence type="ECO:0000256" key="1">
    <source>
        <dbReference type="ARBA" id="ARBA00023015"/>
    </source>
</evidence>
<dbReference type="SMART" id="SM00895">
    <property type="entry name" value="FCD"/>
    <property type="match status" value="1"/>
</dbReference>
<dbReference type="SUPFAM" id="SSF46785">
    <property type="entry name" value="Winged helix' DNA-binding domain"/>
    <property type="match status" value="1"/>
</dbReference>
<organism evidence="5 6">
    <name type="scientific">Rhodococcus globerulus</name>
    <dbReference type="NCBI Taxonomy" id="33008"/>
    <lineage>
        <taxon>Bacteria</taxon>
        <taxon>Bacillati</taxon>
        <taxon>Actinomycetota</taxon>
        <taxon>Actinomycetes</taxon>
        <taxon>Mycobacteriales</taxon>
        <taxon>Nocardiaceae</taxon>
        <taxon>Rhodococcus</taxon>
    </lineage>
</organism>
<dbReference type="RefSeq" id="WP_317546118.1">
    <property type="nucleotide sequence ID" value="NZ_JAWLKB010000057.1"/>
</dbReference>
<keyword evidence="1" id="KW-0805">Transcription regulation</keyword>
<evidence type="ECO:0000313" key="6">
    <source>
        <dbReference type="Proteomes" id="UP001185927"/>
    </source>
</evidence>
<reference evidence="5 6" key="1">
    <citation type="submission" date="2023-10" db="EMBL/GenBank/DDBJ databases">
        <title>Development of a sustainable strategy for remediation of hydrocarbon-contaminated territories based on the waste exchange concept.</title>
        <authorList>
            <person name="Krivoruchko A."/>
        </authorList>
    </citation>
    <scope>NUCLEOTIDE SEQUENCE [LARGE SCALE GENOMIC DNA]</scope>
    <source>
        <strain evidence="5 6">IEGM 1203</strain>
    </source>
</reference>